<sequence>SLKEAVGRIDNNIKLLSEKVDSLADKIENVKLELDDKLNNVTTRVDSMNNTIIDHNEQLAFHSDLIKNQKLLCDLIIVGVPQMPSENLFDVFKKISAAIGYPENNLPPVYLNRISTKSNGRSSKVFSLIKLQFMCQDAKTEYFGRYLSSKSLCMQHLGLPTNERIYINENLTPWNRNIKSRALRLKKAGKIKNVWSKDGLIFIESYGLDGGNGDKIAIHHN</sequence>
<proteinExistence type="evidence at transcript level"/>
<name>U5EPQ9_9DIPT</name>
<feature type="non-terminal residue" evidence="2">
    <location>
        <position position="1"/>
    </location>
</feature>
<organism evidence="2">
    <name type="scientific">Corethrella appendiculata</name>
    <dbReference type="NCBI Taxonomy" id="1370023"/>
    <lineage>
        <taxon>Eukaryota</taxon>
        <taxon>Metazoa</taxon>
        <taxon>Ecdysozoa</taxon>
        <taxon>Arthropoda</taxon>
        <taxon>Hexapoda</taxon>
        <taxon>Insecta</taxon>
        <taxon>Pterygota</taxon>
        <taxon>Neoptera</taxon>
        <taxon>Endopterygota</taxon>
        <taxon>Diptera</taxon>
        <taxon>Nematocera</taxon>
        <taxon>Culicoidea</taxon>
        <taxon>Chaoboridae</taxon>
        <taxon>Corethrella</taxon>
    </lineage>
</organism>
<evidence type="ECO:0000313" key="2">
    <source>
        <dbReference type="EMBL" id="JAB55214.1"/>
    </source>
</evidence>
<accession>U5EPQ9</accession>
<dbReference type="AlphaFoldDB" id="U5EPQ9"/>
<reference evidence="2" key="1">
    <citation type="journal article" date="2014" name="Insect Biochem. Mol. Biol.">
        <title>An insight into the sialome of the frog biting fly, Corethrella appendiculata.</title>
        <authorList>
            <person name="Ribeiro J.M.C."/>
            <person name="Chagas A.C."/>
            <person name="Pham V.M."/>
            <person name="Lounibos L.P."/>
            <person name="Calvo E."/>
        </authorList>
    </citation>
    <scope>NUCLEOTIDE SEQUENCE</scope>
    <source>
        <tissue evidence="2">Salivary glands</tissue>
    </source>
</reference>
<feature type="coiled-coil region" evidence="1">
    <location>
        <begin position="13"/>
        <end position="40"/>
    </location>
</feature>
<dbReference type="EMBL" id="GANO01004657">
    <property type="protein sequence ID" value="JAB55214.1"/>
    <property type="molecule type" value="mRNA"/>
</dbReference>
<protein>
    <submittedName>
        <fullName evidence="2">Putative kiri-29 aae</fullName>
    </submittedName>
</protein>
<evidence type="ECO:0000256" key="1">
    <source>
        <dbReference type="SAM" id="Coils"/>
    </source>
</evidence>
<feature type="non-terminal residue" evidence="2">
    <location>
        <position position="221"/>
    </location>
</feature>
<keyword evidence="1" id="KW-0175">Coiled coil</keyword>